<keyword evidence="1" id="KW-0472">Membrane</keyword>
<dbReference type="EMBL" id="MN739854">
    <property type="protein sequence ID" value="QHT74656.1"/>
    <property type="molecule type" value="Genomic_DNA"/>
</dbReference>
<keyword evidence="1" id="KW-0812">Transmembrane</keyword>
<accession>A0A6C0H338</accession>
<protein>
    <submittedName>
        <fullName evidence="2">Uncharacterized protein</fullName>
    </submittedName>
</protein>
<proteinExistence type="predicted"/>
<evidence type="ECO:0000256" key="1">
    <source>
        <dbReference type="SAM" id="Phobius"/>
    </source>
</evidence>
<keyword evidence="1" id="KW-1133">Transmembrane helix</keyword>
<evidence type="ECO:0000313" key="2">
    <source>
        <dbReference type="EMBL" id="QHT74656.1"/>
    </source>
</evidence>
<reference evidence="2" key="1">
    <citation type="journal article" date="2020" name="Nature">
        <title>Giant virus diversity and host interactions through global metagenomics.</title>
        <authorList>
            <person name="Schulz F."/>
            <person name="Roux S."/>
            <person name="Paez-Espino D."/>
            <person name="Jungbluth S."/>
            <person name="Walsh D.A."/>
            <person name="Denef V.J."/>
            <person name="McMahon K.D."/>
            <person name="Konstantinidis K.T."/>
            <person name="Eloe-Fadrosh E.A."/>
            <person name="Kyrpides N.C."/>
            <person name="Woyke T."/>
        </authorList>
    </citation>
    <scope>NUCLEOTIDE SEQUENCE</scope>
    <source>
        <strain evidence="2">GVMAG-M-3300023179-59</strain>
    </source>
</reference>
<dbReference type="AlphaFoldDB" id="A0A6C0H338"/>
<organism evidence="2">
    <name type="scientific">viral metagenome</name>
    <dbReference type="NCBI Taxonomy" id="1070528"/>
    <lineage>
        <taxon>unclassified sequences</taxon>
        <taxon>metagenomes</taxon>
        <taxon>organismal metagenomes</taxon>
    </lineage>
</organism>
<name>A0A6C0H338_9ZZZZ</name>
<sequence>MYLEIIQFYTGNKIYEYCIMKLPTEMLKSFTPLEIALCLIFALYVILPIQTPAAVAGMVDSPLGMLSVFLVTVYLFLNTHPVVAVLYVFVAYELLRRSSNKTGRVAMIKHTPSQSKKDAELKAMNPAQSPTLEEEVVSKMAPVGHSDASIYTMTSFKPVAENVGSASMY</sequence>
<feature type="transmembrane region" description="Helical" evidence="1">
    <location>
        <begin position="30"/>
        <end position="49"/>
    </location>
</feature>
<feature type="transmembrane region" description="Helical" evidence="1">
    <location>
        <begin position="69"/>
        <end position="95"/>
    </location>
</feature>